<protein>
    <submittedName>
        <fullName evidence="1">Uncharacterized protein</fullName>
    </submittedName>
</protein>
<organism evidence="1 2">
    <name type="scientific">Serratia marcescens</name>
    <dbReference type="NCBI Taxonomy" id="615"/>
    <lineage>
        <taxon>Bacteria</taxon>
        <taxon>Pseudomonadati</taxon>
        <taxon>Pseudomonadota</taxon>
        <taxon>Gammaproteobacteria</taxon>
        <taxon>Enterobacterales</taxon>
        <taxon>Yersiniaceae</taxon>
        <taxon>Serratia</taxon>
    </lineage>
</organism>
<evidence type="ECO:0000313" key="2">
    <source>
        <dbReference type="Proteomes" id="UP000050489"/>
    </source>
</evidence>
<proteinExistence type="predicted"/>
<dbReference type="EMBL" id="LJEX02000136">
    <property type="protein sequence ID" value="OCO80398.1"/>
    <property type="molecule type" value="Genomic_DNA"/>
</dbReference>
<name>A0A6H2ZS65_SERMA</name>
<gene>
    <name evidence="1" type="ORF">AN695_0205825</name>
</gene>
<evidence type="ECO:0000313" key="1">
    <source>
        <dbReference type="EMBL" id="OCO80398.1"/>
    </source>
</evidence>
<dbReference type="Proteomes" id="UP000050489">
    <property type="component" value="Unassembled WGS sequence"/>
</dbReference>
<dbReference type="AlphaFoldDB" id="A0A6H2ZS65"/>
<sequence>MTHFNILKSPASNGGEDYTQQLMNRYHVDFYRAGWLFRRDEVHLNPKRDALKTTDNSFNRANFAMLVANILAIMGDSERALILVLVFRECDISSDFTI</sequence>
<accession>A0A6H2ZS65</accession>
<comment type="caution">
    <text evidence="1">The sequence shown here is derived from an EMBL/GenBank/DDBJ whole genome shotgun (WGS) entry which is preliminary data.</text>
</comment>
<reference evidence="2" key="1">
    <citation type="submission" date="2016-04" db="EMBL/GenBank/DDBJ databases">
        <authorList>
            <person name="Osei Sekyere J."/>
            <person name="Sivertsen A."/>
            <person name="Pedersen A.T."/>
            <person name="Sundsfjord A."/>
        </authorList>
    </citation>
    <scope>NUCLEOTIDE SEQUENCE [LARGE SCALE GENOMIC DNA]</scope>
    <source>
        <strain evidence="2">945174350</strain>
    </source>
</reference>